<reference evidence="2" key="1">
    <citation type="submission" date="2023-07" db="EMBL/GenBank/DDBJ databases">
        <title>Chromosome-level Genome Assembly of Striped Snakehead (Channa striata).</title>
        <authorList>
            <person name="Liu H."/>
        </authorList>
    </citation>
    <scope>NUCLEOTIDE SEQUENCE</scope>
    <source>
        <strain evidence="2">Gz</strain>
        <tissue evidence="2">Muscle</tissue>
    </source>
</reference>
<gene>
    <name evidence="2" type="ORF">Q5P01_000803</name>
</gene>
<feature type="region of interest" description="Disordered" evidence="1">
    <location>
        <begin position="297"/>
        <end position="358"/>
    </location>
</feature>
<accession>A0AA88LMX7</accession>
<dbReference type="EMBL" id="JAUPFM010000089">
    <property type="protein sequence ID" value="KAK2813519.1"/>
    <property type="molecule type" value="Genomic_DNA"/>
</dbReference>
<protein>
    <submittedName>
        <fullName evidence="2">Uncharacterized protein</fullName>
    </submittedName>
</protein>
<dbReference type="Proteomes" id="UP001187415">
    <property type="component" value="Unassembled WGS sequence"/>
</dbReference>
<evidence type="ECO:0000313" key="2">
    <source>
        <dbReference type="EMBL" id="KAK2813519.1"/>
    </source>
</evidence>
<evidence type="ECO:0000256" key="1">
    <source>
        <dbReference type="SAM" id="MobiDB-lite"/>
    </source>
</evidence>
<sequence>MRAGDTFLNQHAFFSGGECPYLKANYTAGVAVEIGQRGSPRVGGPPEAIWVPALGIVPDAELSRGIVALTAPGSRLPTRQMRGFKRTASTEADWTTACYLTRGAASDEWHVWNTSERVLNLRAGDEVRARVVDRAFGADASLLVGALSELTVRGSSSRACVLGRDVRFRRDRTPCSVALDSAVSQADLLRVCASKGVQCSRFLEHCVGSSSEDEELQLGSALRSLFVASVKEMLSRKYDIAHHYALFDRALGLYYSSEARSAPPGEKEVTDPGGWLDRSAEEHAALHGTPLVGSDHASFSKWNYPGVEMPPEPPSGDDEPTGGSSSSDGNGRGDEQAGPSEKGRGGARRWEIAESPQR</sequence>
<organism evidence="2 3">
    <name type="scientific">Channa striata</name>
    <name type="common">Snakehead murrel</name>
    <name type="synonym">Ophicephalus striatus</name>
    <dbReference type="NCBI Taxonomy" id="64152"/>
    <lineage>
        <taxon>Eukaryota</taxon>
        <taxon>Metazoa</taxon>
        <taxon>Chordata</taxon>
        <taxon>Craniata</taxon>
        <taxon>Vertebrata</taxon>
        <taxon>Euteleostomi</taxon>
        <taxon>Actinopterygii</taxon>
        <taxon>Neopterygii</taxon>
        <taxon>Teleostei</taxon>
        <taxon>Neoteleostei</taxon>
        <taxon>Acanthomorphata</taxon>
        <taxon>Anabantaria</taxon>
        <taxon>Anabantiformes</taxon>
        <taxon>Channoidei</taxon>
        <taxon>Channidae</taxon>
        <taxon>Channa</taxon>
    </lineage>
</organism>
<name>A0AA88LMX7_CHASR</name>
<proteinExistence type="predicted"/>
<dbReference type="AlphaFoldDB" id="A0AA88LMX7"/>
<keyword evidence="3" id="KW-1185">Reference proteome</keyword>
<feature type="compositionally biased region" description="Basic and acidic residues" evidence="1">
    <location>
        <begin position="331"/>
        <end position="358"/>
    </location>
</feature>
<evidence type="ECO:0000313" key="3">
    <source>
        <dbReference type="Proteomes" id="UP001187415"/>
    </source>
</evidence>
<comment type="caution">
    <text evidence="2">The sequence shown here is derived from an EMBL/GenBank/DDBJ whole genome shotgun (WGS) entry which is preliminary data.</text>
</comment>